<keyword evidence="2" id="KW-1185">Reference proteome</keyword>
<reference evidence="1" key="1">
    <citation type="submission" date="2020-10" db="EMBL/GenBank/DDBJ databases">
        <title>Chromosome-scale genome assembly of the Allis shad, Alosa alosa.</title>
        <authorList>
            <person name="Margot Z."/>
            <person name="Christophe K."/>
            <person name="Cabau C."/>
            <person name="Louis A."/>
            <person name="Berthelot C."/>
            <person name="Parey E."/>
            <person name="Roest Crollius H."/>
            <person name="Montfort J."/>
            <person name="Robinson-Rechavi M."/>
            <person name="Bucao C."/>
            <person name="Bouchez O."/>
            <person name="Gislard M."/>
            <person name="Lluch J."/>
            <person name="Milhes M."/>
            <person name="Lampietro C."/>
            <person name="Lopez Roques C."/>
            <person name="Donnadieu C."/>
            <person name="Braasch I."/>
            <person name="Desvignes T."/>
            <person name="Postlethwait J."/>
            <person name="Bobe J."/>
            <person name="Guiguen Y."/>
        </authorList>
    </citation>
    <scope>NUCLEOTIDE SEQUENCE</scope>
    <source>
        <strain evidence="1">M-15738</strain>
        <tissue evidence="1">Blood</tissue>
    </source>
</reference>
<accession>A0AAV6GTA7</accession>
<evidence type="ECO:0000313" key="2">
    <source>
        <dbReference type="Proteomes" id="UP000823561"/>
    </source>
</evidence>
<proteinExistence type="predicted"/>
<evidence type="ECO:0000313" key="1">
    <source>
        <dbReference type="EMBL" id="KAG5277081.1"/>
    </source>
</evidence>
<organism evidence="1 2">
    <name type="scientific">Alosa alosa</name>
    <name type="common">allis shad</name>
    <dbReference type="NCBI Taxonomy" id="278164"/>
    <lineage>
        <taxon>Eukaryota</taxon>
        <taxon>Metazoa</taxon>
        <taxon>Chordata</taxon>
        <taxon>Craniata</taxon>
        <taxon>Vertebrata</taxon>
        <taxon>Euteleostomi</taxon>
        <taxon>Actinopterygii</taxon>
        <taxon>Neopterygii</taxon>
        <taxon>Teleostei</taxon>
        <taxon>Clupei</taxon>
        <taxon>Clupeiformes</taxon>
        <taxon>Clupeoidei</taxon>
        <taxon>Clupeidae</taxon>
        <taxon>Alosa</taxon>
    </lineage>
</organism>
<dbReference type="Proteomes" id="UP000823561">
    <property type="component" value="Chromosome 8"/>
</dbReference>
<dbReference type="EMBL" id="JADWDJ010000008">
    <property type="protein sequence ID" value="KAG5277081.1"/>
    <property type="molecule type" value="Genomic_DNA"/>
</dbReference>
<gene>
    <name evidence="1" type="ORF">AALO_G00113340</name>
</gene>
<comment type="caution">
    <text evidence="1">The sequence shown here is derived from an EMBL/GenBank/DDBJ whole genome shotgun (WGS) entry which is preliminary data.</text>
</comment>
<name>A0AAV6GTA7_9TELE</name>
<protein>
    <submittedName>
        <fullName evidence="1">Uncharacterized protein</fullName>
    </submittedName>
</protein>
<dbReference type="AlphaFoldDB" id="A0AAV6GTA7"/>
<sequence>MDSCTLCHNIKRDTDQTSQIQAECLSQEEVEVVREKEMCDTQGVSGQLLEREPRMDHRVERVDDLERGPRMDHRVERVDDLERGPRMDHRVERVDDLDDRDECHLLSNEDITELNTDSTREGVLFSGTVVTYCDVDAEEFHLLKWLWILTYCLFIIPQLDICQYLNDLLK</sequence>